<evidence type="ECO:0000256" key="7">
    <source>
        <dbReference type="SAM" id="Phobius"/>
    </source>
</evidence>
<feature type="region of interest" description="Disordered" evidence="6">
    <location>
        <begin position="742"/>
        <end position="872"/>
    </location>
</feature>
<protein>
    <submittedName>
        <fullName evidence="9">Uncharacterized protein</fullName>
    </submittedName>
</protein>
<evidence type="ECO:0000313" key="10">
    <source>
        <dbReference type="Proteomes" id="UP001642484"/>
    </source>
</evidence>
<feature type="chain" id="PRO_5046766424" evidence="8">
    <location>
        <begin position="26"/>
        <end position="872"/>
    </location>
</feature>
<comment type="subcellular location">
    <subcellularLocation>
        <location evidence="1">Membrane</location>
        <topology evidence="1">Multi-pass membrane protein</topology>
    </subcellularLocation>
</comment>
<evidence type="ECO:0000256" key="8">
    <source>
        <dbReference type="SAM" id="SignalP"/>
    </source>
</evidence>
<feature type="transmembrane region" description="Helical" evidence="7">
    <location>
        <begin position="631"/>
        <end position="652"/>
    </location>
</feature>
<dbReference type="InterPro" id="IPR008429">
    <property type="entry name" value="CLPTM1"/>
</dbReference>
<name>A0ABP0MI73_9DINO</name>
<evidence type="ECO:0000256" key="5">
    <source>
        <dbReference type="ARBA" id="ARBA00023136"/>
    </source>
</evidence>
<sequence length="872" mass="98731">MVASTICYVLLAWMVLSTFMQFYVSFNAPRCPSSARALQTACYRPLFRPSEEVDIHVFLTTEEQLQWWTAEGVRELMEVPLFNMTARYGEVNASTLATVPLSKLPSVRLNQSLLYAHSYLVKSGARLMDEVQKLAATEQPPLRGLISEQALHTTAAMVKLQPQVRRPTRKLLEEVNATEKEVDTEQAEKVTVELPFATRSLEVYPSSALKWATGLFILTSFLEPTLYMAALRHGIACVWASVLKLRMDQAPSKKVTPEMPRFLAPAVSTPHLIPWLSLEVSADSEDYDDAYPPPLLYKEMIFDHGQPFPVREREVRYDARLMQSGEKLYAPPFHIDTWGISSKMWRPLELNESREDPVIHAEVKFVGMIQYSAQRTLMEMMRPRPRPPDVLGRDRPDALRSVGGGSQSPGGHTKGSFGARWCWPMSCRGVRQMQRRRDLGPSFSRAWYIVVHVVLSEFTWRYMRMGFTERDLEDIKEFLFRRPLHIMILMQVIGILQTMLWTLAFKNDISFFRGREDYRGLSSRSMGTDAANAMVIFLYLYDFDDISRLILFQLGMTTAFDLWKYARVARLHVRWAFYLPWVKSARVEEASAERRTDEIDARAMFYIKCAIFPICLFFCLHNLTYYHYKSWWSWLISSMADFSYGFGFINMLPQVIINYHLKSVAHMPWRVLIYKFFNTFIDDIFAFFIMSDRMTAKHRYMTLRDDLVFFIFLYQRYMYSVDKSRPDEYGFVHDGGAPLEGATSDGSSLAPAVGEGTAGSIDATRTAPEVGGGTTDARVATLEAEEGTSDEPSLTPAVERGSAGSTDATAAASDVDGAPEEEVPVVEGATSHVPSAAAVAGSVAPEDEVPTVEQDEQGPVDQASPEASLDAK</sequence>
<feature type="transmembrane region" description="Helical" evidence="7">
    <location>
        <begin position="672"/>
        <end position="690"/>
    </location>
</feature>
<dbReference type="Proteomes" id="UP001642484">
    <property type="component" value="Unassembled WGS sequence"/>
</dbReference>
<keyword evidence="10" id="KW-1185">Reference proteome</keyword>
<evidence type="ECO:0000256" key="6">
    <source>
        <dbReference type="SAM" id="MobiDB-lite"/>
    </source>
</evidence>
<evidence type="ECO:0000256" key="1">
    <source>
        <dbReference type="ARBA" id="ARBA00004141"/>
    </source>
</evidence>
<keyword evidence="3 7" id="KW-0812">Transmembrane</keyword>
<dbReference type="PANTHER" id="PTHR21347:SF0">
    <property type="entry name" value="LIPID SCRAMBLASE CLPTM1L"/>
    <property type="match status" value="1"/>
</dbReference>
<comment type="caution">
    <text evidence="9">The sequence shown here is derived from an EMBL/GenBank/DDBJ whole genome shotgun (WGS) entry which is preliminary data.</text>
</comment>
<evidence type="ECO:0000256" key="4">
    <source>
        <dbReference type="ARBA" id="ARBA00022989"/>
    </source>
</evidence>
<accession>A0ABP0MI73</accession>
<feature type="compositionally biased region" description="Low complexity" evidence="6">
    <location>
        <begin position="825"/>
        <end position="844"/>
    </location>
</feature>
<reference evidence="9 10" key="1">
    <citation type="submission" date="2024-02" db="EMBL/GenBank/DDBJ databases">
        <authorList>
            <person name="Chen Y."/>
            <person name="Shah S."/>
            <person name="Dougan E. K."/>
            <person name="Thang M."/>
            <person name="Chan C."/>
        </authorList>
    </citation>
    <scope>NUCLEOTIDE SEQUENCE [LARGE SCALE GENOMIC DNA]</scope>
</reference>
<evidence type="ECO:0000256" key="3">
    <source>
        <dbReference type="ARBA" id="ARBA00022692"/>
    </source>
</evidence>
<feature type="compositionally biased region" description="Acidic residues" evidence="6">
    <location>
        <begin position="845"/>
        <end position="858"/>
    </location>
</feature>
<proteinExistence type="inferred from homology"/>
<evidence type="ECO:0000313" key="9">
    <source>
        <dbReference type="EMBL" id="CAK9051179.1"/>
    </source>
</evidence>
<comment type="similarity">
    <text evidence="2">Belongs to the CLPTM1 family.</text>
</comment>
<keyword evidence="5 7" id="KW-0472">Membrane</keyword>
<dbReference type="PANTHER" id="PTHR21347">
    <property type="entry name" value="CLEFT LIP AND PALATE ASSOCIATED TRANSMEMBRANE PROTEIN-RELATED"/>
    <property type="match status" value="1"/>
</dbReference>
<organism evidence="9 10">
    <name type="scientific">Durusdinium trenchii</name>
    <dbReference type="NCBI Taxonomy" id="1381693"/>
    <lineage>
        <taxon>Eukaryota</taxon>
        <taxon>Sar</taxon>
        <taxon>Alveolata</taxon>
        <taxon>Dinophyceae</taxon>
        <taxon>Suessiales</taxon>
        <taxon>Symbiodiniaceae</taxon>
        <taxon>Durusdinium</taxon>
    </lineage>
</organism>
<keyword evidence="4 7" id="KW-1133">Transmembrane helix</keyword>
<keyword evidence="8" id="KW-0732">Signal</keyword>
<feature type="transmembrane region" description="Helical" evidence="7">
    <location>
        <begin position="484"/>
        <end position="504"/>
    </location>
</feature>
<feature type="compositionally biased region" description="Low complexity" evidence="6">
    <location>
        <begin position="801"/>
        <end position="816"/>
    </location>
</feature>
<gene>
    <name evidence="9" type="ORF">CCMP2556_LOCUS26019</name>
</gene>
<dbReference type="EMBL" id="CAXAMN010017780">
    <property type="protein sequence ID" value="CAK9051179.1"/>
    <property type="molecule type" value="Genomic_DNA"/>
</dbReference>
<evidence type="ECO:0000256" key="2">
    <source>
        <dbReference type="ARBA" id="ARBA00009310"/>
    </source>
</evidence>
<feature type="signal peptide" evidence="8">
    <location>
        <begin position="1"/>
        <end position="25"/>
    </location>
</feature>
<feature type="transmembrane region" description="Helical" evidence="7">
    <location>
        <begin position="605"/>
        <end position="625"/>
    </location>
</feature>
<dbReference type="Pfam" id="PF05602">
    <property type="entry name" value="CLPTM1"/>
    <property type="match status" value="2"/>
</dbReference>
<feature type="region of interest" description="Disordered" evidence="6">
    <location>
        <begin position="382"/>
        <end position="415"/>
    </location>
</feature>